<feature type="domain" description="C2H2-type" evidence="3">
    <location>
        <begin position="148"/>
        <end position="177"/>
    </location>
</feature>
<feature type="region of interest" description="Disordered" evidence="2">
    <location>
        <begin position="244"/>
        <end position="263"/>
    </location>
</feature>
<keyword evidence="5" id="KW-1185">Reference proteome</keyword>
<feature type="region of interest" description="Disordered" evidence="2">
    <location>
        <begin position="207"/>
        <end position="227"/>
    </location>
</feature>
<dbReference type="InterPro" id="IPR052251">
    <property type="entry name" value="GH-ZnFinger_Regulators"/>
</dbReference>
<gene>
    <name evidence="4" type="ORF">WMY93_002931</name>
</gene>
<dbReference type="GO" id="GO:0003677">
    <property type="term" value="F:DNA binding"/>
    <property type="evidence" value="ECO:0007669"/>
    <property type="project" value="UniProtKB-KW"/>
</dbReference>
<dbReference type="InterPro" id="IPR013087">
    <property type="entry name" value="Znf_C2H2_type"/>
</dbReference>
<dbReference type="PROSITE" id="PS00028">
    <property type="entry name" value="ZINC_FINGER_C2H2_1"/>
    <property type="match status" value="2"/>
</dbReference>
<evidence type="ECO:0000313" key="5">
    <source>
        <dbReference type="Proteomes" id="UP001460270"/>
    </source>
</evidence>
<dbReference type="PROSITE" id="PS50157">
    <property type="entry name" value="ZINC_FINGER_C2H2_2"/>
    <property type="match status" value="1"/>
</dbReference>
<feature type="compositionally biased region" description="Basic and acidic residues" evidence="2">
    <location>
        <begin position="23"/>
        <end position="63"/>
    </location>
</feature>
<proteinExistence type="predicted"/>
<dbReference type="PANTHER" id="PTHR15507:SF16">
    <property type="entry name" value="ZINC FINGER PROTEIN 654"/>
    <property type="match status" value="1"/>
</dbReference>
<evidence type="ECO:0000259" key="3">
    <source>
        <dbReference type="PROSITE" id="PS50157"/>
    </source>
</evidence>
<evidence type="ECO:0000256" key="1">
    <source>
        <dbReference type="PROSITE-ProRule" id="PRU00042"/>
    </source>
</evidence>
<dbReference type="EMBL" id="JBBPFD010000002">
    <property type="protein sequence ID" value="KAK7939605.1"/>
    <property type="molecule type" value="Genomic_DNA"/>
</dbReference>
<comment type="caution">
    <text evidence="4">The sequence shown here is derived from an EMBL/GenBank/DDBJ whole genome shotgun (WGS) entry which is preliminary data.</text>
</comment>
<keyword evidence="1" id="KW-0863">Zinc-finger</keyword>
<keyword evidence="1" id="KW-0862">Zinc</keyword>
<keyword evidence="1" id="KW-0479">Metal-binding</keyword>
<dbReference type="Gene3D" id="3.30.160.60">
    <property type="entry name" value="Classic Zinc Finger"/>
    <property type="match status" value="1"/>
</dbReference>
<evidence type="ECO:0000256" key="2">
    <source>
        <dbReference type="SAM" id="MobiDB-lite"/>
    </source>
</evidence>
<organism evidence="4 5">
    <name type="scientific">Mugilogobius chulae</name>
    <name type="common">yellowstripe goby</name>
    <dbReference type="NCBI Taxonomy" id="88201"/>
    <lineage>
        <taxon>Eukaryota</taxon>
        <taxon>Metazoa</taxon>
        <taxon>Chordata</taxon>
        <taxon>Craniata</taxon>
        <taxon>Vertebrata</taxon>
        <taxon>Euteleostomi</taxon>
        <taxon>Actinopterygii</taxon>
        <taxon>Neopterygii</taxon>
        <taxon>Teleostei</taxon>
        <taxon>Neoteleostei</taxon>
        <taxon>Acanthomorphata</taxon>
        <taxon>Gobiaria</taxon>
        <taxon>Gobiiformes</taxon>
        <taxon>Gobioidei</taxon>
        <taxon>Gobiidae</taxon>
        <taxon>Gobionellinae</taxon>
        <taxon>Mugilogobius</taxon>
    </lineage>
</organism>
<dbReference type="AlphaFoldDB" id="A0AAW0Q3I4"/>
<protein>
    <recommendedName>
        <fullName evidence="3">C2H2-type domain-containing protein</fullName>
    </recommendedName>
</protein>
<feature type="region of interest" description="Disordered" evidence="2">
    <location>
        <begin position="1"/>
        <end position="63"/>
    </location>
</feature>
<dbReference type="GO" id="GO:0000981">
    <property type="term" value="F:DNA-binding transcription factor activity, RNA polymerase II-specific"/>
    <property type="evidence" value="ECO:0007669"/>
    <property type="project" value="TreeGrafter"/>
</dbReference>
<dbReference type="SUPFAM" id="SSF57667">
    <property type="entry name" value="beta-beta-alpha zinc fingers"/>
    <property type="match status" value="1"/>
</dbReference>
<name>A0AAW0Q3I4_9GOBI</name>
<accession>A0AAW0Q3I4</accession>
<sequence length="414" mass="48070">MRKGGNGDASVEKEDKEEEAEDMSDKEGEEKAKEQKMADSAEEGKKKELEAKEDGVEGSKDQEAEGEAQFVIKDLVYYLCPGDNCDKVFYKIGHTMTKHAIKYHLSEELVQERVFKWARQKCILCLRHFTLLPHFKEHMKLHLEHPRYFCYHQSCGQRFASSQELRNHETKHTPLRPQCMYTACENVFNSMFELNDHEWRHFIPTPLKSDSESGSSKQKRHSEEAPWKQRVKVEELWLQNKSASKDETSLRSLNTGELNDSKYDNELEKHNDDAKTVNENATIASACESTATDLPLIEQYRTFKPNDPAFKPLFKASLVRPPPSMYMKESELSMRKRKIDETEAPPVKNPPWNQRKKEYVFVDIPKPKPEPETPKIRHRCEKCLSFFGSLEELQKHKSLNNCSALFGFDSDDES</sequence>
<dbReference type="InterPro" id="IPR036236">
    <property type="entry name" value="Znf_C2H2_sf"/>
</dbReference>
<dbReference type="SMART" id="SM00355">
    <property type="entry name" value="ZnF_C2H2"/>
    <property type="match status" value="5"/>
</dbReference>
<evidence type="ECO:0000313" key="4">
    <source>
        <dbReference type="EMBL" id="KAK7939605.1"/>
    </source>
</evidence>
<dbReference type="Proteomes" id="UP001460270">
    <property type="component" value="Unassembled WGS sequence"/>
</dbReference>
<dbReference type="GO" id="GO:0005634">
    <property type="term" value="C:nucleus"/>
    <property type="evidence" value="ECO:0007669"/>
    <property type="project" value="UniProtKB-SubCell"/>
</dbReference>
<dbReference type="GO" id="GO:0008270">
    <property type="term" value="F:zinc ion binding"/>
    <property type="evidence" value="ECO:0007669"/>
    <property type="project" value="UniProtKB-KW"/>
</dbReference>
<reference evidence="5" key="1">
    <citation type="submission" date="2024-04" db="EMBL/GenBank/DDBJ databases">
        <title>Salinicola lusitanus LLJ914,a marine bacterium isolated from the Okinawa Trough.</title>
        <authorList>
            <person name="Li J."/>
        </authorList>
    </citation>
    <scope>NUCLEOTIDE SEQUENCE [LARGE SCALE GENOMIC DNA]</scope>
</reference>
<dbReference type="PANTHER" id="PTHR15507">
    <property type="entry name" value="ZINC FINGER PROTEIN RLF"/>
    <property type="match status" value="1"/>
</dbReference>